<reference evidence="2 3" key="1">
    <citation type="submission" date="2016-07" db="EMBL/GenBank/DDBJ databases">
        <title>Pervasive Adenine N6-methylation of Active Genes in Fungi.</title>
        <authorList>
            <consortium name="DOE Joint Genome Institute"/>
            <person name="Mondo S.J."/>
            <person name="Dannebaum R.O."/>
            <person name="Kuo R.C."/>
            <person name="Labutti K."/>
            <person name="Haridas S."/>
            <person name="Kuo A."/>
            <person name="Salamov A."/>
            <person name="Ahrendt S.R."/>
            <person name="Lipzen A."/>
            <person name="Sullivan W."/>
            <person name="Andreopoulos W.B."/>
            <person name="Clum A."/>
            <person name="Lindquist E."/>
            <person name="Daum C."/>
            <person name="Ramamoorthy G.K."/>
            <person name="Gryganskyi A."/>
            <person name="Culley D."/>
            <person name="Magnuson J.K."/>
            <person name="James T.Y."/>
            <person name="O'Malley M.A."/>
            <person name="Stajich J.E."/>
            <person name="Spatafora J.W."/>
            <person name="Visel A."/>
            <person name="Grigoriev I.V."/>
        </authorList>
    </citation>
    <scope>NUCLEOTIDE SEQUENCE [LARGE SCALE GENOMIC DNA]</scope>
    <source>
        <strain evidence="2 3">JEL800</strain>
    </source>
</reference>
<proteinExistence type="predicted"/>
<feature type="region of interest" description="Disordered" evidence="1">
    <location>
        <begin position="160"/>
        <end position="192"/>
    </location>
</feature>
<dbReference type="Proteomes" id="UP000193642">
    <property type="component" value="Unassembled WGS sequence"/>
</dbReference>
<gene>
    <name evidence="2" type="ORF">BCR33DRAFT_735178</name>
</gene>
<evidence type="ECO:0000313" key="2">
    <source>
        <dbReference type="EMBL" id="ORY48992.1"/>
    </source>
</evidence>
<organism evidence="2 3">
    <name type="scientific">Rhizoclosmatium globosum</name>
    <dbReference type="NCBI Taxonomy" id="329046"/>
    <lineage>
        <taxon>Eukaryota</taxon>
        <taxon>Fungi</taxon>
        <taxon>Fungi incertae sedis</taxon>
        <taxon>Chytridiomycota</taxon>
        <taxon>Chytridiomycota incertae sedis</taxon>
        <taxon>Chytridiomycetes</taxon>
        <taxon>Chytridiales</taxon>
        <taxon>Chytriomycetaceae</taxon>
        <taxon>Rhizoclosmatium</taxon>
    </lineage>
</organism>
<comment type="caution">
    <text evidence="2">The sequence shown here is derived from an EMBL/GenBank/DDBJ whole genome shotgun (WGS) entry which is preliminary data.</text>
</comment>
<evidence type="ECO:0000256" key="1">
    <source>
        <dbReference type="SAM" id="MobiDB-lite"/>
    </source>
</evidence>
<keyword evidence="3" id="KW-1185">Reference proteome</keyword>
<dbReference type="AlphaFoldDB" id="A0A1Y2CPQ6"/>
<feature type="compositionally biased region" description="Polar residues" evidence="1">
    <location>
        <begin position="115"/>
        <end position="124"/>
    </location>
</feature>
<feature type="region of interest" description="Disordered" evidence="1">
    <location>
        <begin position="115"/>
        <end position="139"/>
    </location>
</feature>
<feature type="compositionally biased region" description="Basic and acidic residues" evidence="1">
    <location>
        <begin position="177"/>
        <end position="192"/>
    </location>
</feature>
<name>A0A1Y2CPQ6_9FUNG</name>
<feature type="compositionally biased region" description="Polar residues" evidence="1">
    <location>
        <begin position="161"/>
        <end position="172"/>
    </location>
</feature>
<dbReference type="EMBL" id="MCGO01000010">
    <property type="protein sequence ID" value="ORY48992.1"/>
    <property type="molecule type" value="Genomic_DNA"/>
</dbReference>
<protein>
    <submittedName>
        <fullName evidence="2">Uncharacterized protein</fullName>
    </submittedName>
</protein>
<accession>A0A1Y2CPQ6</accession>
<evidence type="ECO:0000313" key="3">
    <source>
        <dbReference type="Proteomes" id="UP000193642"/>
    </source>
</evidence>
<sequence>MVQQVADLISNAKPSMDTSLGSFKRNYGAIGQEEHNNAVLPDWRQDFSCSIDASEPSVDLDENTLKPNWKNLSKKDAMKQGIMASHLKSDSLRLSSTKQPTSRVQGMIDSLVRQPSSHYFNANGNKRRNSNDSVLSKSHDLKSTSFSLTRDETTKIFPSKLIQQKNPSSTASIEDASEVKHGSKQFTNEEKPDTAGFLAFPYQSIVEKSEIRNKSSLDNIKYGKQDRGIALRLENENFFEPKTSQNVVSSIDRHFVSMKNTAKQSELSNELRMSSREKNSSMEGELEFETSSSCSVAVSSSSMTSQTSIPNEAKITIHTTVPIKIESKNYENGDSRVLETQNSESLQVPHFQALPSHNLEPGESFSKSSLSRRASVAILGVIRQVGTTATYTEKGSLAVLEDDNSISLIESEIVESETIWNTGFNPLSMFSVNWDFIIACEIFINELYQI</sequence>